<keyword evidence="1 3" id="KW-0597">Phosphoprotein</keyword>
<dbReference type="Pfam" id="PF00072">
    <property type="entry name" value="Response_reg"/>
    <property type="match status" value="1"/>
</dbReference>
<sequence length="214" mass="23130">MDTEISIVVIEDNEAYSKTLLDTIELSEGMVCIGNYNTAESCLRELEKDKGQKPSILLLDLNLPGQNGLTMLPQLLMASPDTEVIILTQNDDYHLVLEAIRLGASGYLLKGGTIAGIRNTIREVAAGASVIDAQLSRIVLNSLSSGEKSEDNPLSPREMEVLALLAQGYAKKEVADSLGLSYHAVALYVRNIFKKLGTPNIAAAIATAIRRNFI</sequence>
<feature type="modified residue" description="4-aspartylphosphate" evidence="3">
    <location>
        <position position="60"/>
    </location>
</feature>
<dbReference type="Pfam" id="PF00196">
    <property type="entry name" value="GerE"/>
    <property type="match status" value="1"/>
</dbReference>
<organism evidence="6 7">
    <name type="scientific">Pelagicoccus enzymogenes</name>
    <dbReference type="NCBI Taxonomy" id="2773457"/>
    <lineage>
        <taxon>Bacteria</taxon>
        <taxon>Pseudomonadati</taxon>
        <taxon>Verrucomicrobiota</taxon>
        <taxon>Opitutia</taxon>
        <taxon>Puniceicoccales</taxon>
        <taxon>Pelagicoccaceae</taxon>
        <taxon>Pelagicoccus</taxon>
    </lineage>
</organism>
<dbReference type="PROSITE" id="PS50110">
    <property type="entry name" value="RESPONSE_REGULATORY"/>
    <property type="match status" value="1"/>
</dbReference>
<dbReference type="InterPro" id="IPR016032">
    <property type="entry name" value="Sig_transdc_resp-reg_C-effctor"/>
</dbReference>
<dbReference type="InterPro" id="IPR011006">
    <property type="entry name" value="CheY-like_superfamily"/>
</dbReference>
<dbReference type="Proteomes" id="UP000622317">
    <property type="component" value="Unassembled WGS sequence"/>
</dbReference>
<dbReference type="GO" id="GO:0003677">
    <property type="term" value="F:DNA binding"/>
    <property type="evidence" value="ECO:0007669"/>
    <property type="project" value="UniProtKB-KW"/>
</dbReference>
<dbReference type="SMART" id="SM00448">
    <property type="entry name" value="REC"/>
    <property type="match status" value="1"/>
</dbReference>
<evidence type="ECO:0000313" key="6">
    <source>
        <dbReference type="EMBL" id="MBD5781639.1"/>
    </source>
</evidence>
<evidence type="ECO:0000259" key="4">
    <source>
        <dbReference type="PROSITE" id="PS50043"/>
    </source>
</evidence>
<name>A0A927FC26_9BACT</name>
<dbReference type="CDD" id="cd17535">
    <property type="entry name" value="REC_NarL-like"/>
    <property type="match status" value="1"/>
</dbReference>
<dbReference type="PROSITE" id="PS50043">
    <property type="entry name" value="HTH_LUXR_2"/>
    <property type="match status" value="1"/>
</dbReference>
<dbReference type="InterPro" id="IPR000792">
    <property type="entry name" value="Tscrpt_reg_LuxR_C"/>
</dbReference>
<keyword evidence="7" id="KW-1185">Reference proteome</keyword>
<dbReference type="SMART" id="SM00421">
    <property type="entry name" value="HTH_LUXR"/>
    <property type="match status" value="1"/>
</dbReference>
<evidence type="ECO:0000256" key="2">
    <source>
        <dbReference type="ARBA" id="ARBA00023125"/>
    </source>
</evidence>
<accession>A0A927FC26</accession>
<evidence type="ECO:0000256" key="1">
    <source>
        <dbReference type="ARBA" id="ARBA00022553"/>
    </source>
</evidence>
<dbReference type="GO" id="GO:0006355">
    <property type="term" value="P:regulation of DNA-templated transcription"/>
    <property type="evidence" value="ECO:0007669"/>
    <property type="project" value="InterPro"/>
</dbReference>
<dbReference type="GO" id="GO:0000160">
    <property type="term" value="P:phosphorelay signal transduction system"/>
    <property type="evidence" value="ECO:0007669"/>
    <property type="project" value="InterPro"/>
</dbReference>
<dbReference type="RefSeq" id="WP_191618723.1">
    <property type="nucleotide sequence ID" value="NZ_JACYFG010000051.1"/>
</dbReference>
<dbReference type="PRINTS" id="PR00038">
    <property type="entry name" value="HTHLUXR"/>
</dbReference>
<comment type="caution">
    <text evidence="6">The sequence shown here is derived from an EMBL/GenBank/DDBJ whole genome shotgun (WGS) entry which is preliminary data.</text>
</comment>
<proteinExistence type="predicted"/>
<dbReference type="InterPro" id="IPR051015">
    <property type="entry name" value="EvgA-like"/>
</dbReference>
<dbReference type="SUPFAM" id="SSF46894">
    <property type="entry name" value="C-terminal effector domain of the bipartite response regulators"/>
    <property type="match status" value="1"/>
</dbReference>
<feature type="domain" description="HTH luxR-type" evidence="4">
    <location>
        <begin position="147"/>
        <end position="212"/>
    </location>
</feature>
<dbReference type="PANTHER" id="PTHR45566">
    <property type="entry name" value="HTH-TYPE TRANSCRIPTIONAL REGULATOR YHJB-RELATED"/>
    <property type="match status" value="1"/>
</dbReference>
<keyword evidence="2" id="KW-0238">DNA-binding</keyword>
<dbReference type="SUPFAM" id="SSF52172">
    <property type="entry name" value="CheY-like"/>
    <property type="match status" value="1"/>
</dbReference>
<feature type="domain" description="Response regulatory" evidence="5">
    <location>
        <begin position="6"/>
        <end position="125"/>
    </location>
</feature>
<dbReference type="CDD" id="cd06170">
    <property type="entry name" value="LuxR_C_like"/>
    <property type="match status" value="1"/>
</dbReference>
<dbReference type="Gene3D" id="3.40.50.2300">
    <property type="match status" value="1"/>
</dbReference>
<evidence type="ECO:0000313" key="7">
    <source>
        <dbReference type="Proteomes" id="UP000622317"/>
    </source>
</evidence>
<gene>
    <name evidence="6" type="ORF">IEN85_19210</name>
</gene>
<dbReference type="EMBL" id="JACYFG010000051">
    <property type="protein sequence ID" value="MBD5781639.1"/>
    <property type="molecule type" value="Genomic_DNA"/>
</dbReference>
<protein>
    <submittedName>
        <fullName evidence="6">Response regulator transcription factor</fullName>
    </submittedName>
</protein>
<reference evidence="6" key="1">
    <citation type="submission" date="2020-09" db="EMBL/GenBank/DDBJ databases">
        <title>Pelagicoccus enzymogenes sp. nov. with an EPS production, isolated from marine sediment.</title>
        <authorList>
            <person name="Feng X."/>
        </authorList>
    </citation>
    <scope>NUCLEOTIDE SEQUENCE</scope>
    <source>
        <strain evidence="6">NFK12</strain>
    </source>
</reference>
<evidence type="ECO:0000256" key="3">
    <source>
        <dbReference type="PROSITE-ProRule" id="PRU00169"/>
    </source>
</evidence>
<dbReference type="InterPro" id="IPR001789">
    <property type="entry name" value="Sig_transdc_resp-reg_receiver"/>
</dbReference>
<dbReference type="InterPro" id="IPR058245">
    <property type="entry name" value="NreC/VraR/RcsB-like_REC"/>
</dbReference>
<dbReference type="AlphaFoldDB" id="A0A927FC26"/>
<evidence type="ECO:0000259" key="5">
    <source>
        <dbReference type="PROSITE" id="PS50110"/>
    </source>
</evidence>
<dbReference type="PANTHER" id="PTHR45566:SF2">
    <property type="entry name" value="NARL SUBFAMILY"/>
    <property type="match status" value="1"/>
</dbReference>